<dbReference type="PROSITE" id="PS00028">
    <property type="entry name" value="ZINC_FINGER_C2H2_1"/>
    <property type="match status" value="3"/>
</dbReference>
<dbReference type="AlphaFoldDB" id="A0A8B6D7G9"/>
<comment type="caution">
    <text evidence="11">The sequence shown here is derived from an EMBL/GenBank/DDBJ whole genome shotgun (WGS) entry which is preliminary data.</text>
</comment>
<keyword evidence="2" id="KW-0479">Metal-binding</keyword>
<keyword evidence="3" id="KW-0677">Repeat</keyword>
<gene>
    <name evidence="11" type="ORF">MGAL_10B073275</name>
</gene>
<comment type="subcellular location">
    <subcellularLocation>
        <location evidence="1">Nucleus</location>
    </subcellularLocation>
</comment>
<feature type="domain" description="C2H2-type" evidence="10">
    <location>
        <begin position="300"/>
        <end position="327"/>
    </location>
</feature>
<evidence type="ECO:0000313" key="11">
    <source>
        <dbReference type="EMBL" id="VDI16348.1"/>
    </source>
</evidence>
<keyword evidence="8" id="KW-0539">Nucleus</keyword>
<dbReference type="Pfam" id="PF00096">
    <property type="entry name" value="zf-C2H2"/>
    <property type="match status" value="3"/>
</dbReference>
<reference evidence="11" key="1">
    <citation type="submission" date="2018-11" db="EMBL/GenBank/DDBJ databases">
        <authorList>
            <person name="Alioto T."/>
            <person name="Alioto T."/>
        </authorList>
    </citation>
    <scope>NUCLEOTIDE SEQUENCE</scope>
</reference>
<evidence type="ECO:0000259" key="10">
    <source>
        <dbReference type="PROSITE" id="PS50157"/>
    </source>
</evidence>
<evidence type="ECO:0000256" key="4">
    <source>
        <dbReference type="ARBA" id="ARBA00022771"/>
    </source>
</evidence>
<feature type="domain" description="C2H2-type" evidence="10">
    <location>
        <begin position="337"/>
        <end position="364"/>
    </location>
</feature>
<keyword evidence="5" id="KW-0862">Zinc</keyword>
<keyword evidence="7" id="KW-0804">Transcription</keyword>
<evidence type="ECO:0000313" key="12">
    <source>
        <dbReference type="Proteomes" id="UP000596742"/>
    </source>
</evidence>
<feature type="domain" description="C2H2-type" evidence="10">
    <location>
        <begin position="393"/>
        <end position="420"/>
    </location>
</feature>
<keyword evidence="12" id="KW-1185">Reference proteome</keyword>
<dbReference type="PROSITE" id="PS50157">
    <property type="entry name" value="ZINC_FINGER_C2H2_2"/>
    <property type="match status" value="4"/>
</dbReference>
<evidence type="ECO:0000256" key="3">
    <source>
        <dbReference type="ARBA" id="ARBA00022737"/>
    </source>
</evidence>
<dbReference type="GO" id="GO:0010468">
    <property type="term" value="P:regulation of gene expression"/>
    <property type="evidence" value="ECO:0007669"/>
    <property type="project" value="TreeGrafter"/>
</dbReference>
<evidence type="ECO:0000256" key="9">
    <source>
        <dbReference type="PROSITE-ProRule" id="PRU00042"/>
    </source>
</evidence>
<proteinExistence type="predicted"/>
<dbReference type="PANTHER" id="PTHR16515:SF49">
    <property type="entry name" value="GASTRULA ZINC FINGER PROTEIN XLCGF49.1-LIKE-RELATED"/>
    <property type="match status" value="1"/>
</dbReference>
<protein>
    <recommendedName>
        <fullName evidence="10">C2H2-type domain-containing protein</fullName>
    </recommendedName>
</protein>
<evidence type="ECO:0000256" key="8">
    <source>
        <dbReference type="ARBA" id="ARBA00023242"/>
    </source>
</evidence>
<organism evidence="11 12">
    <name type="scientific">Mytilus galloprovincialis</name>
    <name type="common">Mediterranean mussel</name>
    <dbReference type="NCBI Taxonomy" id="29158"/>
    <lineage>
        <taxon>Eukaryota</taxon>
        <taxon>Metazoa</taxon>
        <taxon>Spiralia</taxon>
        <taxon>Lophotrochozoa</taxon>
        <taxon>Mollusca</taxon>
        <taxon>Bivalvia</taxon>
        <taxon>Autobranchia</taxon>
        <taxon>Pteriomorphia</taxon>
        <taxon>Mytilida</taxon>
        <taxon>Mytiloidea</taxon>
        <taxon>Mytilidae</taxon>
        <taxon>Mytilinae</taxon>
        <taxon>Mytilus</taxon>
    </lineage>
</organism>
<evidence type="ECO:0000256" key="1">
    <source>
        <dbReference type="ARBA" id="ARBA00004123"/>
    </source>
</evidence>
<dbReference type="GO" id="GO:0005634">
    <property type="term" value="C:nucleus"/>
    <property type="evidence" value="ECO:0007669"/>
    <property type="project" value="UniProtKB-SubCell"/>
</dbReference>
<dbReference type="InterPro" id="IPR036236">
    <property type="entry name" value="Znf_C2H2_sf"/>
</dbReference>
<evidence type="ECO:0000256" key="2">
    <source>
        <dbReference type="ARBA" id="ARBA00022723"/>
    </source>
</evidence>
<dbReference type="Proteomes" id="UP000596742">
    <property type="component" value="Unassembled WGS sequence"/>
</dbReference>
<dbReference type="FunFam" id="3.30.160.60:FF:001182">
    <property type="entry name" value="Zinc finger, C2H2 type"/>
    <property type="match status" value="1"/>
</dbReference>
<dbReference type="InterPro" id="IPR050331">
    <property type="entry name" value="Zinc_finger"/>
</dbReference>
<dbReference type="PANTHER" id="PTHR16515">
    <property type="entry name" value="PR DOMAIN ZINC FINGER PROTEIN"/>
    <property type="match status" value="1"/>
</dbReference>
<keyword evidence="6" id="KW-0805">Transcription regulation</keyword>
<dbReference type="Gene3D" id="3.30.160.60">
    <property type="entry name" value="Classic Zinc Finger"/>
    <property type="match status" value="4"/>
</dbReference>
<evidence type="ECO:0000256" key="7">
    <source>
        <dbReference type="ARBA" id="ARBA00023163"/>
    </source>
</evidence>
<name>A0A8B6D7G9_MYTGA</name>
<dbReference type="OrthoDB" id="10018191at2759"/>
<dbReference type="SUPFAM" id="SSF57667">
    <property type="entry name" value="beta-beta-alpha zinc fingers"/>
    <property type="match status" value="3"/>
</dbReference>
<sequence>MANEELAEVSLSYKQALFPGNIKKNFQHRYLIQSRSDSSSSDDSTFDLEDTSISLIKSSSQERRIEDMSAISQSKSISFQNESANEIDDNDVFMESAVNVLTQERLAHGSPECSKMSVTHKGHPFTTKGFGSENTTTKEKVKQCACLPTQKLSVSKIAFSTAEHERHGFHNAKPPFPILHNHLPGFLSPQLMSFTNSIPFHSIPERCHMFFDFDKSSLLAGFLSDQEMTTPSPGNLPGIHFEFPPKARMFNSMSELNRVAMSPLECIPNQMINISKISSKLSTLKQHRDQRRAFSDSDAYKCPECNQMFLSFDNLAKHMAKHLPTETILQGENTKVHVCKVCERSFSRSDMLTRHMRLHTGIKPYECSDCGQVFSRSDHLNTHKRTHTGEKPYRCPQCPYAACRRDMVTRHMRTHNKKSIKRDKLLSVPYFKDDVRAGSVSRTDMTCCKNMSGRSCSQSNIESVIIDG</sequence>
<feature type="domain" description="C2H2-type" evidence="10">
    <location>
        <begin position="365"/>
        <end position="392"/>
    </location>
</feature>
<dbReference type="GO" id="GO:0008270">
    <property type="term" value="F:zinc ion binding"/>
    <property type="evidence" value="ECO:0007669"/>
    <property type="project" value="UniProtKB-KW"/>
</dbReference>
<dbReference type="SMART" id="SM00355">
    <property type="entry name" value="ZnF_C2H2"/>
    <property type="match status" value="4"/>
</dbReference>
<dbReference type="Pfam" id="PF13912">
    <property type="entry name" value="zf-C2H2_6"/>
    <property type="match status" value="1"/>
</dbReference>
<accession>A0A8B6D7G9</accession>
<dbReference type="FunFam" id="3.30.160.60:FF:001498">
    <property type="entry name" value="Zinc finger protein 404"/>
    <property type="match status" value="1"/>
</dbReference>
<dbReference type="InterPro" id="IPR013087">
    <property type="entry name" value="Znf_C2H2_type"/>
</dbReference>
<evidence type="ECO:0000256" key="5">
    <source>
        <dbReference type="ARBA" id="ARBA00022833"/>
    </source>
</evidence>
<dbReference type="EMBL" id="UYJE01003078">
    <property type="protein sequence ID" value="VDI16348.1"/>
    <property type="molecule type" value="Genomic_DNA"/>
</dbReference>
<evidence type="ECO:0000256" key="6">
    <source>
        <dbReference type="ARBA" id="ARBA00023015"/>
    </source>
</evidence>
<dbReference type="FunFam" id="3.30.160.60:FF:000395">
    <property type="entry name" value="zinc finger protein 513"/>
    <property type="match status" value="1"/>
</dbReference>
<keyword evidence="4 9" id="KW-0863">Zinc-finger</keyword>